<proteinExistence type="inferred from homology"/>
<evidence type="ECO:0000313" key="4">
    <source>
        <dbReference type="Proteomes" id="UP001195941"/>
    </source>
</evidence>
<name>A0ABS5HRA4_9RHOB</name>
<dbReference type="InterPro" id="IPR019079">
    <property type="entry name" value="Capsule_synth_CapA"/>
</dbReference>
<comment type="caution">
    <text evidence="3">The sequence shown here is derived from an EMBL/GenBank/DDBJ whole genome shotgun (WGS) entry which is preliminary data.</text>
</comment>
<evidence type="ECO:0000313" key="3">
    <source>
        <dbReference type="EMBL" id="MBR9651449.1"/>
    </source>
</evidence>
<dbReference type="RefSeq" id="WP_212701021.1">
    <property type="nucleotide sequence ID" value="NZ_JBFEWH010000005.1"/>
</dbReference>
<comment type="similarity">
    <text evidence="1">Belongs to the CapA family.</text>
</comment>
<dbReference type="Proteomes" id="UP001195941">
    <property type="component" value="Unassembled WGS sequence"/>
</dbReference>
<accession>A0ABS5HRA4</accession>
<gene>
    <name evidence="3" type="ORF">IT775_09975</name>
</gene>
<dbReference type="EMBL" id="JADMKU010000007">
    <property type="protein sequence ID" value="MBR9651449.1"/>
    <property type="molecule type" value="Genomic_DNA"/>
</dbReference>
<dbReference type="SMART" id="SM00854">
    <property type="entry name" value="PGA_cap"/>
    <property type="match status" value="1"/>
</dbReference>
<protein>
    <submittedName>
        <fullName evidence="3">CapA family protein</fullName>
    </submittedName>
</protein>
<dbReference type="CDD" id="cd07381">
    <property type="entry name" value="MPP_CapA"/>
    <property type="match status" value="1"/>
</dbReference>
<evidence type="ECO:0000259" key="2">
    <source>
        <dbReference type="SMART" id="SM00854"/>
    </source>
</evidence>
<feature type="domain" description="Capsule synthesis protein CapA" evidence="2">
    <location>
        <begin position="12"/>
        <end position="293"/>
    </location>
</feature>
<organism evidence="3 4">
    <name type="scientific">Thalassovita aquimarina</name>
    <dbReference type="NCBI Taxonomy" id="2785917"/>
    <lineage>
        <taxon>Bacteria</taxon>
        <taxon>Pseudomonadati</taxon>
        <taxon>Pseudomonadota</taxon>
        <taxon>Alphaproteobacteria</taxon>
        <taxon>Rhodobacterales</taxon>
        <taxon>Roseobacteraceae</taxon>
        <taxon>Thalassovita</taxon>
    </lineage>
</organism>
<dbReference type="PANTHER" id="PTHR33393:SF11">
    <property type="entry name" value="POLYGLUTAMINE SYNTHESIS ACCESSORY PROTEIN RV0574C-RELATED"/>
    <property type="match status" value="1"/>
</dbReference>
<evidence type="ECO:0000256" key="1">
    <source>
        <dbReference type="ARBA" id="ARBA00005662"/>
    </source>
</evidence>
<dbReference type="InterPro" id="IPR052169">
    <property type="entry name" value="CW_Biosynth-Accessory"/>
</dbReference>
<reference evidence="3 4" key="1">
    <citation type="journal article" date="2021" name="Arch. Microbiol.">
        <title>Thalassobius aquimarinus sp. nov., isolated from the Sea of Japan seashore.</title>
        <authorList>
            <person name="Kurilenko V.V."/>
            <person name="Romanenko L.A."/>
            <person name="Chernysheva N.Y."/>
            <person name="Velansky P.V."/>
            <person name="Tekutyeva L.A."/>
            <person name="Isaeva M.P."/>
            <person name="Mikhailov V.V."/>
        </authorList>
    </citation>
    <scope>NUCLEOTIDE SEQUENCE [LARGE SCALE GENOMIC DNA]</scope>
    <source>
        <strain evidence="3 4">KMM 8518</strain>
    </source>
</reference>
<keyword evidence="4" id="KW-1185">Reference proteome</keyword>
<dbReference type="PANTHER" id="PTHR33393">
    <property type="entry name" value="POLYGLUTAMINE SYNTHESIS ACCESSORY PROTEIN RV0574C-RELATED"/>
    <property type="match status" value="1"/>
</dbReference>
<dbReference type="SUPFAM" id="SSF56300">
    <property type="entry name" value="Metallo-dependent phosphatases"/>
    <property type="match status" value="1"/>
</dbReference>
<sequence length="374" mass="40115">MTIAPPSANRIRLFLAGDVMLGRGIDQILPQPSDPVLYEGYMRSAKGYVDLAERHCGKIPAPVAADYVWGDLLSDLADRGCDARLLNLETAVTTASHPAPKGIHYRMHPGNIAALQALQPDACILANNHVLDWGREGLLETLQTLSRAGLAQVGAGETIEQAEAPLVIPLPNGQRLLLLAFGRWDSGVPDSWAAGPLMPGVAVMPDRAEDTAEVVRDRIDPVRRPGDILVVSLHWGGNWGYDIAPEDRALAHALIDEAGADVVFGHSSHHPKAVELHDGKLILYGCGDLINDYEGIGGHDGYRPALALACIADLNPADGTLVALSMIPYRIHAFRLQRAGDEDARWLAGRMNRECGRFDGAVTLAPDGTLSLSS</sequence>
<dbReference type="Gene3D" id="3.60.21.10">
    <property type="match status" value="1"/>
</dbReference>
<dbReference type="InterPro" id="IPR029052">
    <property type="entry name" value="Metallo-depent_PP-like"/>
</dbReference>
<dbReference type="Pfam" id="PF09587">
    <property type="entry name" value="PGA_cap"/>
    <property type="match status" value="1"/>
</dbReference>